<reference evidence="1" key="1">
    <citation type="journal article" date="2014" name="Nat. Commun.">
        <title>The tobacco genome sequence and its comparison with those of tomato and potato.</title>
        <authorList>
            <person name="Sierro N."/>
            <person name="Battey J.N."/>
            <person name="Ouadi S."/>
            <person name="Bakaher N."/>
            <person name="Bovet L."/>
            <person name="Willig A."/>
            <person name="Goepfert S."/>
            <person name="Peitsch M.C."/>
            <person name="Ivanov N.V."/>
        </authorList>
    </citation>
    <scope>NUCLEOTIDE SEQUENCE [LARGE SCALE GENOMIC DNA]</scope>
</reference>
<protein>
    <submittedName>
        <fullName evidence="2">Mannose/glucose-specific lectin-like</fullName>
    </submittedName>
</protein>
<dbReference type="RefSeq" id="XP_075088613.1">
    <property type="nucleotide sequence ID" value="XM_075232512.1"/>
</dbReference>
<reference evidence="2" key="2">
    <citation type="submission" date="2025-08" db="UniProtKB">
        <authorList>
            <consortium name="RefSeq"/>
        </authorList>
    </citation>
    <scope>IDENTIFICATION</scope>
    <source>
        <tissue evidence="2">Leaf</tissue>
    </source>
</reference>
<accession>A0AC58SUE5</accession>
<keyword evidence="1" id="KW-1185">Reference proteome</keyword>
<evidence type="ECO:0000313" key="2">
    <source>
        <dbReference type="RefSeq" id="XP_075088613.1"/>
    </source>
</evidence>
<sequence>MMMDSTLDTPLIVSQHSNSKFYFTSKVTFEKAPLEYLTGITGTLGRFNGHLVVKSLCFITNVKSYGPFDSERVPDSGKRSSFHPLMKDWAIVGFYRHAGSYLDAIGIYLQKITRPTLPEELEFDDQKSEEGGG</sequence>
<organism evidence="1 2">
    <name type="scientific">Nicotiana tabacum</name>
    <name type="common">Common tobacco</name>
    <dbReference type="NCBI Taxonomy" id="4097"/>
    <lineage>
        <taxon>Eukaryota</taxon>
        <taxon>Viridiplantae</taxon>
        <taxon>Streptophyta</taxon>
        <taxon>Embryophyta</taxon>
        <taxon>Tracheophyta</taxon>
        <taxon>Spermatophyta</taxon>
        <taxon>Magnoliopsida</taxon>
        <taxon>eudicotyledons</taxon>
        <taxon>Gunneridae</taxon>
        <taxon>Pentapetalae</taxon>
        <taxon>asterids</taxon>
        <taxon>lamiids</taxon>
        <taxon>Solanales</taxon>
        <taxon>Solanaceae</taxon>
        <taxon>Nicotianoideae</taxon>
        <taxon>Nicotianeae</taxon>
        <taxon>Nicotiana</taxon>
    </lineage>
</organism>
<gene>
    <name evidence="2" type="primary">LOC142170622</name>
</gene>
<name>A0AC58SUE5_TOBAC</name>
<dbReference type="Proteomes" id="UP000790787">
    <property type="component" value="Chromosome 16"/>
</dbReference>
<evidence type="ECO:0000313" key="1">
    <source>
        <dbReference type="Proteomes" id="UP000790787"/>
    </source>
</evidence>
<proteinExistence type="predicted"/>